<organism evidence="3 4">
    <name type="scientific">Fischerella thermalis CCMEE 5318</name>
    <dbReference type="NCBI Taxonomy" id="2019666"/>
    <lineage>
        <taxon>Bacteria</taxon>
        <taxon>Bacillati</taxon>
        <taxon>Cyanobacteriota</taxon>
        <taxon>Cyanophyceae</taxon>
        <taxon>Nostocales</taxon>
        <taxon>Hapalosiphonaceae</taxon>
        <taxon>Fischerella</taxon>
    </lineage>
</organism>
<dbReference type="InterPro" id="IPR025669">
    <property type="entry name" value="AAA_dom"/>
</dbReference>
<dbReference type="RefSeq" id="WP_102183396.1">
    <property type="nucleotide sequence ID" value="NZ_NMQE01000815.1"/>
</dbReference>
<reference evidence="3 4" key="1">
    <citation type="submission" date="2017-07" db="EMBL/GenBank/DDBJ databases">
        <title>Genomes of Fischerella (Mastigocladus) sp. strains.</title>
        <authorList>
            <person name="Miller S.R."/>
        </authorList>
    </citation>
    <scope>NUCLEOTIDE SEQUENCE [LARGE SCALE GENOMIC DNA]</scope>
    <source>
        <strain evidence="3 4">CCMEE 5318</strain>
    </source>
</reference>
<dbReference type="SUPFAM" id="SSF52540">
    <property type="entry name" value="P-loop containing nucleoside triphosphate hydrolases"/>
    <property type="match status" value="1"/>
</dbReference>
<evidence type="ECO:0000313" key="4">
    <source>
        <dbReference type="Proteomes" id="UP000235081"/>
    </source>
</evidence>
<dbReference type="InterPro" id="IPR027417">
    <property type="entry name" value="P-loop_NTPase"/>
</dbReference>
<evidence type="ECO:0000256" key="1">
    <source>
        <dbReference type="ARBA" id="ARBA00006976"/>
    </source>
</evidence>
<evidence type="ECO:0000259" key="2">
    <source>
        <dbReference type="Pfam" id="PF13614"/>
    </source>
</evidence>
<name>A0A2N6L672_9CYAN</name>
<gene>
    <name evidence="3" type="ORF">CEN46_23595</name>
</gene>
<protein>
    <submittedName>
        <fullName evidence="3">Chromosome partitioning protein ParA</fullName>
    </submittedName>
</protein>
<accession>A0A2N6L672</accession>
<dbReference type="Gene3D" id="3.40.50.300">
    <property type="entry name" value="P-loop containing nucleotide triphosphate hydrolases"/>
    <property type="match status" value="1"/>
</dbReference>
<dbReference type="CDD" id="cd02042">
    <property type="entry name" value="ParAB_family"/>
    <property type="match status" value="1"/>
</dbReference>
<proteinExistence type="inferred from homology"/>
<sequence>MIIAITNQKGGVAKTTSTIALGGMLAESFSCLVVDFDPQGNLTTGLGIKIQPGQKTAYEVLTDRKQSASATIIDTKYGIKLIPADISLASGEKQILTSADNSRILRKKLNPLRQEFAHILIDCPPSLGMLTLNALMAADAVLIPVQCQFFALEGLRQLLETIEGIRDEDTHPNLQILGVLPTMADRTLTTQDALKTLKTKLPGVKIFEPVPKSVQFPESNLAREPIHRYTTEKKLIEPYQAVVREMAQQV</sequence>
<dbReference type="AlphaFoldDB" id="A0A2N6L672"/>
<dbReference type="InterPro" id="IPR050678">
    <property type="entry name" value="DNA_Partitioning_ATPase"/>
</dbReference>
<dbReference type="Proteomes" id="UP000235081">
    <property type="component" value="Unassembled WGS sequence"/>
</dbReference>
<dbReference type="PANTHER" id="PTHR13696">
    <property type="entry name" value="P-LOOP CONTAINING NUCLEOSIDE TRIPHOSPHATE HYDROLASE"/>
    <property type="match status" value="1"/>
</dbReference>
<evidence type="ECO:0000313" key="3">
    <source>
        <dbReference type="EMBL" id="PMB17420.1"/>
    </source>
</evidence>
<comment type="similarity">
    <text evidence="1">Belongs to the ParA family.</text>
</comment>
<dbReference type="EMBL" id="NMQE01000815">
    <property type="protein sequence ID" value="PMB17420.1"/>
    <property type="molecule type" value="Genomic_DNA"/>
</dbReference>
<comment type="caution">
    <text evidence="3">The sequence shown here is derived from an EMBL/GenBank/DDBJ whole genome shotgun (WGS) entry which is preliminary data.</text>
</comment>
<dbReference type="Pfam" id="PF13614">
    <property type="entry name" value="AAA_31"/>
    <property type="match status" value="1"/>
</dbReference>
<dbReference type="PANTHER" id="PTHR13696:SF99">
    <property type="entry name" value="COBYRINIC ACID AC-DIAMIDE SYNTHASE"/>
    <property type="match status" value="1"/>
</dbReference>
<feature type="domain" description="AAA" evidence="2">
    <location>
        <begin position="2"/>
        <end position="176"/>
    </location>
</feature>
<dbReference type="FunFam" id="3.40.50.300:FF:000285">
    <property type="entry name" value="Sporulation initiation inhibitor Soj"/>
    <property type="match status" value="1"/>
</dbReference>